<dbReference type="InterPro" id="IPR050121">
    <property type="entry name" value="Cytochrome_P450_monoxygenase"/>
</dbReference>
<keyword evidence="6 8" id="KW-0503">Monooxygenase</keyword>
<evidence type="ECO:0000256" key="8">
    <source>
        <dbReference type="RuleBase" id="RU000461"/>
    </source>
</evidence>
<comment type="similarity">
    <text evidence="2 8">Belongs to the cytochrome P450 family.</text>
</comment>
<proteinExistence type="inferred from homology"/>
<dbReference type="PROSITE" id="PS00086">
    <property type="entry name" value="CYTOCHROME_P450"/>
    <property type="match status" value="1"/>
</dbReference>
<accession>A0A6G1IZ15</accession>
<keyword evidence="3 7" id="KW-0479">Metal-binding</keyword>
<dbReference type="EMBL" id="MU005585">
    <property type="protein sequence ID" value="KAF2683180.1"/>
    <property type="molecule type" value="Genomic_DNA"/>
</dbReference>
<evidence type="ECO:0000313" key="10">
    <source>
        <dbReference type="Proteomes" id="UP000799291"/>
    </source>
</evidence>
<evidence type="ECO:0000256" key="3">
    <source>
        <dbReference type="ARBA" id="ARBA00022723"/>
    </source>
</evidence>
<evidence type="ECO:0000256" key="5">
    <source>
        <dbReference type="ARBA" id="ARBA00023004"/>
    </source>
</evidence>
<sequence>MEALTNLLSWWHAAATAISYFSLAFYRLTLHPLARFPGPKLVTISRYYEAYYDVVRNGQYTFKIRELHKIYGPMIRTSPYELQLSGPAFFEKLYRQDAQYDKYAWTTDAFDAKGATLFTAPHDVHKARHLLLNPFLTKTKVVGRQGLIHRHLDKLCQRISKFADAGTTFDFGAATTAFARNVANEFILNKSYDSLDREDFDVTMLAASALSRQIWRLFKHVRWVAPVFEKIPIPWLLKHAGEDMKIFFRRLLETQRDTKKLMAAVASSVPGEDTPRTIVHKIIDSKLPPSENTFERVVEDVATVTGAEFETTSSSTPAELASANASSFSPLDLRNLEKLPYLTTILMEGLRLSPAIATCMACMAPDTGLVYERWGIPPGTPLYLELQRFSPDRWMHLDSRKNADKTFAPFSRGTRNCLGM</sequence>
<protein>
    <submittedName>
        <fullName evidence="9">Cytochrome P450</fullName>
    </submittedName>
</protein>
<dbReference type="PRINTS" id="PR00463">
    <property type="entry name" value="EP450I"/>
</dbReference>
<dbReference type="AlphaFoldDB" id="A0A6G1IZ15"/>
<name>A0A6G1IZ15_9PLEO</name>
<comment type="cofactor">
    <cofactor evidence="1 7">
        <name>heme</name>
        <dbReference type="ChEBI" id="CHEBI:30413"/>
    </cofactor>
</comment>
<organism evidence="9 10">
    <name type="scientific">Lentithecium fluviatile CBS 122367</name>
    <dbReference type="NCBI Taxonomy" id="1168545"/>
    <lineage>
        <taxon>Eukaryota</taxon>
        <taxon>Fungi</taxon>
        <taxon>Dikarya</taxon>
        <taxon>Ascomycota</taxon>
        <taxon>Pezizomycotina</taxon>
        <taxon>Dothideomycetes</taxon>
        <taxon>Pleosporomycetidae</taxon>
        <taxon>Pleosporales</taxon>
        <taxon>Massarineae</taxon>
        <taxon>Lentitheciaceae</taxon>
        <taxon>Lentithecium</taxon>
    </lineage>
</organism>
<evidence type="ECO:0000256" key="1">
    <source>
        <dbReference type="ARBA" id="ARBA00001971"/>
    </source>
</evidence>
<reference evidence="9" key="1">
    <citation type="journal article" date="2020" name="Stud. Mycol.">
        <title>101 Dothideomycetes genomes: a test case for predicting lifestyles and emergence of pathogens.</title>
        <authorList>
            <person name="Haridas S."/>
            <person name="Albert R."/>
            <person name="Binder M."/>
            <person name="Bloem J."/>
            <person name="Labutti K."/>
            <person name="Salamov A."/>
            <person name="Andreopoulos B."/>
            <person name="Baker S."/>
            <person name="Barry K."/>
            <person name="Bills G."/>
            <person name="Bluhm B."/>
            <person name="Cannon C."/>
            <person name="Castanera R."/>
            <person name="Culley D."/>
            <person name="Daum C."/>
            <person name="Ezra D."/>
            <person name="Gonzalez J."/>
            <person name="Henrissat B."/>
            <person name="Kuo A."/>
            <person name="Liang C."/>
            <person name="Lipzen A."/>
            <person name="Lutzoni F."/>
            <person name="Magnuson J."/>
            <person name="Mondo S."/>
            <person name="Nolan M."/>
            <person name="Ohm R."/>
            <person name="Pangilinan J."/>
            <person name="Park H.-J."/>
            <person name="Ramirez L."/>
            <person name="Alfaro M."/>
            <person name="Sun H."/>
            <person name="Tritt A."/>
            <person name="Yoshinaga Y."/>
            <person name="Zwiers L.-H."/>
            <person name="Turgeon B."/>
            <person name="Goodwin S."/>
            <person name="Spatafora J."/>
            <person name="Crous P."/>
            <person name="Grigoriev I."/>
        </authorList>
    </citation>
    <scope>NUCLEOTIDE SEQUENCE</scope>
    <source>
        <strain evidence="9">CBS 122367</strain>
    </source>
</reference>
<dbReference type="InterPro" id="IPR036396">
    <property type="entry name" value="Cyt_P450_sf"/>
</dbReference>
<evidence type="ECO:0000256" key="4">
    <source>
        <dbReference type="ARBA" id="ARBA00023002"/>
    </source>
</evidence>
<keyword evidence="7 8" id="KW-0349">Heme</keyword>
<dbReference type="GO" id="GO:0004497">
    <property type="term" value="F:monooxygenase activity"/>
    <property type="evidence" value="ECO:0007669"/>
    <property type="project" value="UniProtKB-KW"/>
</dbReference>
<dbReference type="InterPro" id="IPR017972">
    <property type="entry name" value="Cyt_P450_CS"/>
</dbReference>
<dbReference type="GO" id="GO:0020037">
    <property type="term" value="F:heme binding"/>
    <property type="evidence" value="ECO:0007669"/>
    <property type="project" value="InterPro"/>
</dbReference>
<dbReference type="OrthoDB" id="3945418at2759"/>
<evidence type="ECO:0000313" key="9">
    <source>
        <dbReference type="EMBL" id="KAF2683180.1"/>
    </source>
</evidence>
<dbReference type="Gene3D" id="1.10.630.10">
    <property type="entry name" value="Cytochrome P450"/>
    <property type="match status" value="1"/>
</dbReference>
<feature type="binding site" description="axial binding residue" evidence="7">
    <location>
        <position position="417"/>
    </location>
    <ligand>
        <name>heme</name>
        <dbReference type="ChEBI" id="CHEBI:30413"/>
    </ligand>
    <ligandPart>
        <name>Fe</name>
        <dbReference type="ChEBI" id="CHEBI:18248"/>
    </ligandPart>
</feature>
<evidence type="ECO:0000256" key="7">
    <source>
        <dbReference type="PIRSR" id="PIRSR602401-1"/>
    </source>
</evidence>
<gene>
    <name evidence="9" type="ORF">K458DRAFT_443773</name>
</gene>
<dbReference type="PANTHER" id="PTHR24305:SF157">
    <property type="entry name" value="N-ACETYLTRYPTOPHAN 6-HYDROXYLASE IVOC-RELATED"/>
    <property type="match status" value="1"/>
</dbReference>
<keyword evidence="10" id="KW-1185">Reference proteome</keyword>
<evidence type="ECO:0000256" key="6">
    <source>
        <dbReference type="ARBA" id="ARBA00023033"/>
    </source>
</evidence>
<dbReference type="Pfam" id="PF00067">
    <property type="entry name" value="p450"/>
    <property type="match status" value="1"/>
</dbReference>
<keyword evidence="4 8" id="KW-0560">Oxidoreductase</keyword>
<dbReference type="GO" id="GO:0016705">
    <property type="term" value="F:oxidoreductase activity, acting on paired donors, with incorporation or reduction of molecular oxygen"/>
    <property type="evidence" value="ECO:0007669"/>
    <property type="project" value="InterPro"/>
</dbReference>
<dbReference type="InterPro" id="IPR001128">
    <property type="entry name" value="Cyt_P450"/>
</dbReference>
<dbReference type="SUPFAM" id="SSF48264">
    <property type="entry name" value="Cytochrome P450"/>
    <property type="match status" value="1"/>
</dbReference>
<keyword evidence="5 7" id="KW-0408">Iron</keyword>
<dbReference type="GO" id="GO:0005506">
    <property type="term" value="F:iron ion binding"/>
    <property type="evidence" value="ECO:0007669"/>
    <property type="project" value="InterPro"/>
</dbReference>
<evidence type="ECO:0000256" key="2">
    <source>
        <dbReference type="ARBA" id="ARBA00010617"/>
    </source>
</evidence>
<dbReference type="Proteomes" id="UP000799291">
    <property type="component" value="Unassembled WGS sequence"/>
</dbReference>
<dbReference type="PANTHER" id="PTHR24305">
    <property type="entry name" value="CYTOCHROME P450"/>
    <property type="match status" value="1"/>
</dbReference>
<dbReference type="InterPro" id="IPR002401">
    <property type="entry name" value="Cyt_P450_E_grp-I"/>
</dbReference>